<accession>A0A1I1H754</accession>
<comment type="similarity">
    <text evidence="2">Belongs to the TsaE family.</text>
</comment>
<evidence type="ECO:0000256" key="5">
    <source>
        <dbReference type="ARBA" id="ARBA00022694"/>
    </source>
</evidence>
<dbReference type="PANTHER" id="PTHR33540">
    <property type="entry name" value="TRNA THREONYLCARBAMOYLADENOSINE BIOSYNTHESIS PROTEIN TSAE"/>
    <property type="match status" value="1"/>
</dbReference>
<dbReference type="PANTHER" id="PTHR33540:SF2">
    <property type="entry name" value="TRNA THREONYLCARBAMOYLADENOSINE BIOSYNTHESIS PROTEIN TSAE"/>
    <property type="match status" value="1"/>
</dbReference>
<keyword evidence="8" id="KW-0067">ATP-binding</keyword>
<gene>
    <name evidence="11" type="ORF">SAMN05421762_0140</name>
</gene>
<evidence type="ECO:0000256" key="9">
    <source>
        <dbReference type="ARBA" id="ARBA00022842"/>
    </source>
</evidence>
<dbReference type="GO" id="GO:0002949">
    <property type="term" value="P:tRNA threonylcarbamoyladenosine modification"/>
    <property type="evidence" value="ECO:0007669"/>
    <property type="project" value="InterPro"/>
</dbReference>
<dbReference type="Proteomes" id="UP000231644">
    <property type="component" value="Unassembled WGS sequence"/>
</dbReference>
<dbReference type="InterPro" id="IPR003442">
    <property type="entry name" value="T6A_TsaE"/>
</dbReference>
<dbReference type="GO" id="GO:0046872">
    <property type="term" value="F:metal ion binding"/>
    <property type="evidence" value="ECO:0007669"/>
    <property type="project" value="UniProtKB-KW"/>
</dbReference>
<evidence type="ECO:0000256" key="3">
    <source>
        <dbReference type="ARBA" id="ARBA00019010"/>
    </source>
</evidence>
<dbReference type="AlphaFoldDB" id="A0A1I1H754"/>
<evidence type="ECO:0000256" key="6">
    <source>
        <dbReference type="ARBA" id="ARBA00022723"/>
    </source>
</evidence>
<comment type="subcellular location">
    <subcellularLocation>
        <location evidence="1">Cytoplasm</location>
    </subcellularLocation>
</comment>
<proteinExistence type="inferred from homology"/>
<dbReference type="OrthoDB" id="9800307at2"/>
<evidence type="ECO:0000256" key="7">
    <source>
        <dbReference type="ARBA" id="ARBA00022741"/>
    </source>
</evidence>
<keyword evidence="12" id="KW-1185">Reference proteome</keyword>
<name>A0A1I1H754_9RHOB</name>
<keyword evidence="5" id="KW-0819">tRNA processing</keyword>
<evidence type="ECO:0000313" key="11">
    <source>
        <dbReference type="EMBL" id="SFC19545.1"/>
    </source>
</evidence>
<dbReference type="Gene3D" id="3.40.50.300">
    <property type="entry name" value="P-loop containing nucleotide triphosphate hydrolases"/>
    <property type="match status" value="1"/>
</dbReference>
<keyword evidence="9" id="KW-0460">Magnesium</keyword>
<sequence>MSEFSHVVLSRTADQTAALAQHIGAGLRPGDVLLLEGPVGAGKSHFARALILSLLEVPEDVPSPTFTLVQTYDTPRGEVWHSDLYRLSSPDEVIELGLTEAFEDAICLVEWPDRLGDLLPEGALRIALSPEGDDIRRITLTGPARWQSLLEDADV</sequence>
<keyword evidence="6" id="KW-0479">Metal-binding</keyword>
<evidence type="ECO:0000256" key="4">
    <source>
        <dbReference type="ARBA" id="ARBA00022490"/>
    </source>
</evidence>
<dbReference type="GO" id="GO:0005737">
    <property type="term" value="C:cytoplasm"/>
    <property type="evidence" value="ECO:0007669"/>
    <property type="project" value="UniProtKB-SubCell"/>
</dbReference>
<reference evidence="11 12" key="1">
    <citation type="submission" date="2016-10" db="EMBL/GenBank/DDBJ databases">
        <authorList>
            <person name="de Groot N.N."/>
        </authorList>
    </citation>
    <scope>NUCLEOTIDE SEQUENCE [LARGE SCALE GENOMIC DNA]</scope>
    <source>
        <strain evidence="11 12">DSM 29619</strain>
    </source>
</reference>
<protein>
    <recommendedName>
        <fullName evidence="3">tRNA threonylcarbamoyladenosine biosynthesis protein TsaE</fullName>
    </recommendedName>
    <alternativeName>
        <fullName evidence="10">t(6)A37 threonylcarbamoyladenosine biosynthesis protein TsaE</fullName>
    </alternativeName>
</protein>
<keyword evidence="4" id="KW-0963">Cytoplasm</keyword>
<dbReference type="Pfam" id="PF02367">
    <property type="entry name" value="TsaE"/>
    <property type="match status" value="1"/>
</dbReference>
<dbReference type="NCBIfam" id="TIGR00150">
    <property type="entry name" value="T6A_YjeE"/>
    <property type="match status" value="1"/>
</dbReference>
<dbReference type="STRING" id="517719.SAMN05421762_0140"/>
<keyword evidence="7" id="KW-0547">Nucleotide-binding</keyword>
<evidence type="ECO:0000313" key="12">
    <source>
        <dbReference type="Proteomes" id="UP000231644"/>
    </source>
</evidence>
<dbReference type="EMBL" id="FOLX01000001">
    <property type="protein sequence ID" value="SFC19545.1"/>
    <property type="molecule type" value="Genomic_DNA"/>
</dbReference>
<evidence type="ECO:0000256" key="10">
    <source>
        <dbReference type="ARBA" id="ARBA00032441"/>
    </source>
</evidence>
<evidence type="ECO:0000256" key="2">
    <source>
        <dbReference type="ARBA" id="ARBA00007599"/>
    </source>
</evidence>
<evidence type="ECO:0000256" key="8">
    <source>
        <dbReference type="ARBA" id="ARBA00022840"/>
    </source>
</evidence>
<dbReference type="RefSeq" id="WP_093448970.1">
    <property type="nucleotide sequence ID" value="NZ_BAABWI010000001.1"/>
</dbReference>
<evidence type="ECO:0000256" key="1">
    <source>
        <dbReference type="ARBA" id="ARBA00004496"/>
    </source>
</evidence>
<dbReference type="InterPro" id="IPR027417">
    <property type="entry name" value="P-loop_NTPase"/>
</dbReference>
<dbReference type="GO" id="GO:0005524">
    <property type="term" value="F:ATP binding"/>
    <property type="evidence" value="ECO:0007669"/>
    <property type="project" value="UniProtKB-KW"/>
</dbReference>
<organism evidence="11 12">
    <name type="scientific">Pseudooceanicola nitratireducens</name>
    <dbReference type="NCBI Taxonomy" id="517719"/>
    <lineage>
        <taxon>Bacteria</taxon>
        <taxon>Pseudomonadati</taxon>
        <taxon>Pseudomonadota</taxon>
        <taxon>Alphaproteobacteria</taxon>
        <taxon>Rhodobacterales</taxon>
        <taxon>Paracoccaceae</taxon>
        <taxon>Pseudooceanicola</taxon>
    </lineage>
</organism>
<dbReference type="SUPFAM" id="SSF52540">
    <property type="entry name" value="P-loop containing nucleoside triphosphate hydrolases"/>
    <property type="match status" value="1"/>
</dbReference>